<organism evidence="2 3">
    <name type="scientific">Methylosinus sporium</name>
    <dbReference type="NCBI Taxonomy" id="428"/>
    <lineage>
        <taxon>Bacteria</taxon>
        <taxon>Pseudomonadati</taxon>
        <taxon>Pseudomonadota</taxon>
        <taxon>Alphaproteobacteria</taxon>
        <taxon>Hyphomicrobiales</taxon>
        <taxon>Methylocystaceae</taxon>
        <taxon>Methylosinus</taxon>
    </lineage>
</organism>
<keyword evidence="1" id="KW-0732">Signal</keyword>
<gene>
    <name evidence="2" type="ORF">FM996_15715</name>
</gene>
<evidence type="ECO:0000256" key="1">
    <source>
        <dbReference type="SAM" id="SignalP"/>
    </source>
</evidence>
<comment type="caution">
    <text evidence="2">The sequence shown here is derived from an EMBL/GenBank/DDBJ whole genome shotgun (WGS) entry which is preliminary data.</text>
</comment>
<protein>
    <recommendedName>
        <fullName evidence="4">3',5'-cyclic-nucleotide phosphodiesterase</fullName>
    </recommendedName>
</protein>
<evidence type="ECO:0000313" key="3">
    <source>
        <dbReference type="Proteomes" id="UP000316781"/>
    </source>
</evidence>
<sequence length="97" mass="10642">MKRPMSLAAALFFATLAFAVDTTGIPICDTLLKRYEECSVELPRANIHAAQKELLEGAMSLRANASNPQLRPSLEKFCADTFEAMKTSSEIKACMSK</sequence>
<evidence type="ECO:0000313" key="2">
    <source>
        <dbReference type="EMBL" id="TRL30778.1"/>
    </source>
</evidence>
<accession>A0A549SMC4</accession>
<name>A0A549SMC4_METSR</name>
<dbReference type="Proteomes" id="UP000316781">
    <property type="component" value="Unassembled WGS sequence"/>
</dbReference>
<reference evidence="2 3" key="1">
    <citation type="submission" date="2019-07" db="EMBL/GenBank/DDBJ databases">
        <title>Ln-dependent methylotrophs.</title>
        <authorList>
            <person name="Tani A."/>
        </authorList>
    </citation>
    <scope>NUCLEOTIDE SEQUENCE [LARGE SCALE GENOMIC DNA]</scope>
    <source>
        <strain evidence="2 3">SM89A</strain>
    </source>
</reference>
<dbReference type="EMBL" id="VJMF01000065">
    <property type="protein sequence ID" value="TRL30778.1"/>
    <property type="molecule type" value="Genomic_DNA"/>
</dbReference>
<feature type="signal peptide" evidence="1">
    <location>
        <begin position="1"/>
        <end position="19"/>
    </location>
</feature>
<feature type="chain" id="PRO_5022171695" description="3',5'-cyclic-nucleotide phosphodiesterase" evidence="1">
    <location>
        <begin position="20"/>
        <end position="97"/>
    </location>
</feature>
<evidence type="ECO:0008006" key="4">
    <source>
        <dbReference type="Google" id="ProtNLM"/>
    </source>
</evidence>
<proteinExistence type="predicted"/>
<dbReference type="AlphaFoldDB" id="A0A549SMC4"/>